<organism evidence="4">
    <name type="scientific">Bradyrhizobium septentrionale</name>
    <dbReference type="NCBI Taxonomy" id="1404411"/>
    <lineage>
        <taxon>Bacteria</taxon>
        <taxon>Pseudomonadati</taxon>
        <taxon>Pseudomonadota</taxon>
        <taxon>Alphaproteobacteria</taxon>
        <taxon>Hyphomicrobiales</taxon>
        <taxon>Nitrobacteraceae</taxon>
        <taxon>Bradyrhizobium</taxon>
    </lineage>
</organism>
<feature type="domain" description="H repeat-associated protein N-terminal" evidence="2">
    <location>
        <begin position="6"/>
        <end position="88"/>
    </location>
</feature>
<dbReference type="NCBIfam" id="NF033564">
    <property type="entry name" value="transpos_ISAs1"/>
    <property type="match status" value="1"/>
</dbReference>
<sequence>MCLETCFGSVPDPRAGNATHRLGDLIVMMVAASLCGAATATEFALFAETRRAVLSRLIDYDVAPSHDTFSRLLRLLDPRAFEQAFASFAAGFARALGESSGTTVATPDEVVALDGKALRRAYEQGQQAYPPLTVSAFATQTRLCLAAASPTAAENEIEAALKVIALIDLTDKIVTADALHCHRRMAEAVVEQNADYVLALKGNRGHWHKEAESLLARAPSPPVVEQTERGHGRDEWRKAEVVPVETALMPGHAAIIRITSRRDRSEPLTRLFMTSRVFSPQQALDITRAHWQVENGLHWMLDVHLAEDMNRARKDHAPANIAILKRIAKNILQMTDPPKVPISHRIKKCAWNDDYLLKALAHMR</sequence>
<dbReference type="Pfam" id="PF01609">
    <property type="entry name" value="DDE_Tnp_1"/>
    <property type="match status" value="1"/>
</dbReference>
<evidence type="ECO:0000313" key="9">
    <source>
        <dbReference type="EMBL" id="NVI48968.1"/>
    </source>
</evidence>
<dbReference type="EMBL" id="JAAOLE020000001">
    <property type="protein sequence ID" value="NVI48860.1"/>
    <property type="molecule type" value="Genomic_DNA"/>
</dbReference>
<dbReference type="EMBL" id="JAAOLE020000001">
    <property type="protein sequence ID" value="NVI48968.1"/>
    <property type="molecule type" value="Genomic_DNA"/>
</dbReference>
<evidence type="ECO:0000313" key="8">
    <source>
        <dbReference type="EMBL" id="NVI48860.1"/>
    </source>
</evidence>
<name>A0A973ZYS2_9BRAD</name>
<evidence type="ECO:0000313" key="5">
    <source>
        <dbReference type="EMBL" id="NVI42073.1"/>
    </source>
</evidence>
<dbReference type="PANTHER" id="PTHR30298">
    <property type="entry name" value="H REPEAT-ASSOCIATED PREDICTED TRANSPOSASE"/>
    <property type="match status" value="1"/>
</dbReference>
<dbReference type="EMBL" id="JAAOLE020000001">
    <property type="protein sequence ID" value="NVI41562.1"/>
    <property type="molecule type" value="Genomic_DNA"/>
</dbReference>
<dbReference type="Pfam" id="PF13808">
    <property type="entry name" value="DDE_Tnp_1_assoc"/>
    <property type="match status" value="1"/>
</dbReference>
<comment type="caution">
    <text evidence="4">The sequence shown here is derived from an EMBL/GenBank/DDBJ whole genome shotgun (WGS) entry which is preliminary data.</text>
</comment>
<reference evidence="4" key="1">
    <citation type="submission" date="2020-06" db="EMBL/GenBank/DDBJ databases">
        <title>Whole Genome Sequence of Bradyrhizobium sp. Strain 1S1.</title>
        <authorList>
            <person name="Bromfield E.S.P."/>
            <person name="Cloutier S."/>
        </authorList>
    </citation>
    <scope>NUCLEOTIDE SEQUENCE [LARGE SCALE GENOMIC DNA]</scope>
    <source>
        <strain evidence="4">1S1</strain>
    </source>
</reference>
<evidence type="ECO:0000313" key="3">
    <source>
        <dbReference type="EMBL" id="NVI41562.1"/>
    </source>
</evidence>
<evidence type="ECO:0000259" key="1">
    <source>
        <dbReference type="Pfam" id="PF01609"/>
    </source>
</evidence>
<evidence type="ECO:0000313" key="10">
    <source>
        <dbReference type="EMBL" id="NVI49334.1"/>
    </source>
</evidence>
<protein>
    <submittedName>
        <fullName evidence="4">ISAs1 family transposase</fullName>
    </submittedName>
</protein>
<dbReference type="GO" id="GO:0003677">
    <property type="term" value="F:DNA binding"/>
    <property type="evidence" value="ECO:0007669"/>
    <property type="project" value="InterPro"/>
</dbReference>
<dbReference type="InterPro" id="IPR002559">
    <property type="entry name" value="Transposase_11"/>
</dbReference>
<gene>
    <name evidence="3" type="ORF">HAP48_000265</name>
    <name evidence="4" type="ORF">HAP48_002800</name>
    <name evidence="5" type="ORF">HAP48_002960</name>
    <name evidence="6" type="ORF">HAP48_004730</name>
    <name evidence="7" type="ORF">HAP48_005390</name>
    <name evidence="8" type="ORF">HAP48_039625</name>
    <name evidence="9" type="ORF">HAP48_040170</name>
    <name evidence="10" type="ORF">HAP48_042170</name>
</gene>
<dbReference type="GO" id="GO:0006313">
    <property type="term" value="P:DNA transposition"/>
    <property type="evidence" value="ECO:0007669"/>
    <property type="project" value="InterPro"/>
</dbReference>
<dbReference type="AlphaFoldDB" id="A0A973ZYS2"/>
<dbReference type="PANTHER" id="PTHR30298:SF0">
    <property type="entry name" value="PROTEIN YBFL-RELATED"/>
    <property type="match status" value="1"/>
</dbReference>
<dbReference type="EMBL" id="JAAOLE020000001">
    <property type="protein sequence ID" value="NVI42043.1"/>
    <property type="molecule type" value="Genomic_DNA"/>
</dbReference>
<evidence type="ECO:0000313" key="7">
    <source>
        <dbReference type="EMBL" id="NVI42541.1"/>
    </source>
</evidence>
<dbReference type="GO" id="GO:0004803">
    <property type="term" value="F:transposase activity"/>
    <property type="evidence" value="ECO:0007669"/>
    <property type="project" value="InterPro"/>
</dbReference>
<dbReference type="EMBL" id="JAAOLE020000001">
    <property type="protein sequence ID" value="NVI42073.1"/>
    <property type="molecule type" value="Genomic_DNA"/>
</dbReference>
<evidence type="ECO:0000313" key="4">
    <source>
        <dbReference type="EMBL" id="NVI42043.1"/>
    </source>
</evidence>
<feature type="domain" description="Transposase IS4-like" evidence="1">
    <location>
        <begin position="107"/>
        <end position="328"/>
    </location>
</feature>
<proteinExistence type="predicted"/>
<dbReference type="EMBL" id="JAAOLE020000001">
    <property type="protein sequence ID" value="NVI42541.1"/>
    <property type="molecule type" value="Genomic_DNA"/>
</dbReference>
<evidence type="ECO:0000259" key="2">
    <source>
        <dbReference type="Pfam" id="PF13808"/>
    </source>
</evidence>
<dbReference type="InterPro" id="IPR051698">
    <property type="entry name" value="Transposase_11-like"/>
</dbReference>
<dbReference type="InterPro" id="IPR032806">
    <property type="entry name" value="YbfD_N"/>
</dbReference>
<dbReference type="RefSeq" id="WP_166216142.1">
    <property type="nucleotide sequence ID" value="NZ_CP088285.1"/>
</dbReference>
<dbReference type="EMBL" id="JAAOLE020000001">
    <property type="protein sequence ID" value="NVI49334.1"/>
    <property type="molecule type" value="Genomic_DNA"/>
</dbReference>
<evidence type="ECO:0000313" key="6">
    <source>
        <dbReference type="EMBL" id="NVI42413.1"/>
    </source>
</evidence>
<dbReference type="EMBL" id="JAAOLE020000001">
    <property type="protein sequence ID" value="NVI42413.1"/>
    <property type="molecule type" value="Genomic_DNA"/>
</dbReference>
<accession>A0A973ZYS2</accession>
<dbReference type="InterPro" id="IPR047647">
    <property type="entry name" value="ISAs1_transpos"/>
</dbReference>